<proteinExistence type="predicted"/>
<keyword evidence="1" id="KW-0472">Membrane</keyword>
<reference evidence="2 3" key="1">
    <citation type="submission" date="2016-10" db="EMBL/GenBank/DDBJ databases">
        <authorList>
            <person name="de Groot N.N."/>
        </authorList>
    </citation>
    <scope>NUCLEOTIDE SEQUENCE [LARGE SCALE GENOMIC DNA]</scope>
    <source>
        <strain evidence="2 3">DSM 43067</strain>
    </source>
</reference>
<dbReference type="InterPro" id="IPR017853">
    <property type="entry name" value="GH"/>
</dbReference>
<evidence type="ECO:0008006" key="4">
    <source>
        <dbReference type="Google" id="ProtNLM"/>
    </source>
</evidence>
<dbReference type="InParanoid" id="A0A1I4WGJ4"/>
<dbReference type="SUPFAM" id="SSF51445">
    <property type="entry name" value="(Trans)glycosidases"/>
    <property type="match status" value="1"/>
</dbReference>
<organism evidence="2 3">
    <name type="scientific">Actinomadura madurae</name>
    <dbReference type="NCBI Taxonomy" id="1993"/>
    <lineage>
        <taxon>Bacteria</taxon>
        <taxon>Bacillati</taxon>
        <taxon>Actinomycetota</taxon>
        <taxon>Actinomycetes</taxon>
        <taxon>Streptosporangiales</taxon>
        <taxon>Thermomonosporaceae</taxon>
        <taxon>Actinomadura</taxon>
    </lineage>
</organism>
<dbReference type="eggNOG" id="COG3858">
    <property type="taxonomic scope" value="Bacteria"/>
</dbReference>
<evidence type="ECO:0000256" key="1">
    <source>
        <dbReference type="SAM" id="Phobius"/>
    </source>
</evidence>
<feature type="transmembrane region" description="Helical" evidence="1">
    <location>
        <begin position="20"/>
        <end position="43"/>
    </location>
</feature>
<name>A0A1I4WGJ4_9ACTN</name>
<dbReference type="Proteomes" id="UP000183413">
    <property type="component" value="Unassembled WGS sequence"/>
</dbReference>
<sequence length="355" mass="40431">MIRDHCAMRRIGWVWRLLRWTGWAAAYGLGLAALVLAGAWVWWQQEPEARGTEANALWARHQWVGEPHTDAEYRALGESLRRHRITDVFFHTGPFEPDGSVPAAKYRHARRLIEAMREYAPGVRAQAYLGQIRRVDGKGVIDLDDPAVRERVLRTDAIFLDLGFDGIHYDFEPIYPDDRAFLTLMDRTRELTGRKGALLSVALEQLTLVDAAQPVYKALLPRGGTSFHYPPRPTRDFLRAVADRADQVAIMTYDVSLPTRALAGWHFARNTRATLELIGDRTTVFMGVPTYRPLVEWSEDLSVALRGVRRGIDDLKRPPKRPYGVGVYAEWTTNPAEWARYRATWLPRTTESLGG</sequence>
<accession>A0A1I4WGJ4</accession>
<protein>
    <recommendedName>
        <fullName evidence="4">Glycosyl hydrolases family 18</fullName>
    </recommendedName>
</protein>
<evidence type="ECO:0000313" key="3">
    <source>
        <dbReference type="Proteomes" id="UP000183413"/>
    </source>
</evidence>
<evidence type="ECO:0000313" key="2">
    <source>
        <dbReference type="EMBL" id="SFN12089.1"/>
    </source>
</evidence>
<keyword evidence="1" id="KW-1133">Transmembrane helix</keyword>
<keyword evidence="3" id="KW-1185">Reference proteome</keyword>
<keyword evidence="1" id="KW-0812">Transmembrane</keyword>
<dbReference type="AlphaFoldDB" id="A0A1I4WGJ4"/>
<gene>
    <name evidence="2" type="ORF">SAMN04489713_101303</name>
</gene>
<dbReference type="EMBL" id="FOVH01000001">
    <property type="protein sequence ID" value="SFN12089.1"/>
    <property type="molecule type" value="Genomic_DNA"/>
</dbReference>
<dbReference type="Gene3D" id="3.20.20.80">
    <property type="entry name" value="Glycosidases"/>
    <property type="match status" value="1"/>
</dbReference>
<dbReference type="STRING" id="1993.SAMN04489713_101303"/>